<feature type="compositionally biased region" description="Polar residues" evidence="1">
    <location>
        <begin position="487"/>
        <end position="496"/>
    </location>
</feature>
<feature type="region of interest" description="Disordered" evidence="1">
    <location>
        <begin position="475"/>
        <end position="513"/>
    </location>
</feature>
<proteinExistence type="predicted"/>
<sequence length="513" mass="55176">MPTPARIMGSITRNERVRRKGNTETICPNVIDSRSHHLRHVARRGGCHAPASMCPNANPNSCSRRLTRGQAEHHYTLKGWSSSSMRAKRTRWRTRAGAECKDGVSKLRQLEYMSGRKDGNEATTRGNPNAHARRHVTRQGSSEGDGGRRGHDVARECARQAGDGNGVHQTRGSCSTTSNARLKLSSDPTERPTCVPIGTHVRCLVNSRILVTFGSWQTSHFPVMQVLTVVFLAPHRMSSSRGEGEPTGTSGRESGKDSTRRSSTAIKSWSNHSKSKWFSDWCCGDASNPTAQPCGPGIFVDDNKRRRVLAGVLRWEDVKGGRRHLYVQNVYGAKGNVVVNLKGALLDPELCEGFGAGAVNTPFYRELVLGGGFVLAREFFDMLEDKNIVLDVPCDVDPSHELSLPLRLCGGCESSGAAAEGGDLGSGPATQLHRGESRGQFNNNEDEGPTPPLRDTHRSVLSILGVLTDAPVREESAGAAGKVAASTEVNLETSEGQGAKEGTAGGLGTQGTP</sequence>
<feature type="region of interest" description="Disordered" evidence="1">
    <location>
        <begin position="112"/>
        <end position="191"/>
    </location>
</feature>
<dbReference type="Gramene" id="GBG63120">
    <property type="protein sequence ID" value="GBG63120"/>
    <property type="gene ID" value="CBR_g36607"/>
</dbReference>
<feature type="region of interest" description="Disordered" evidence="1">
    <location>
        <begin position="419"/>
        <end position="456"/>
    </location>
</feature>
<organism evidence="2 3">
    <name type="scientific">Chara braunii</name>
    <name type="common">Braun's stonewort</name>
    <dbReference type="NCBI Taxonomy" id="69332"/>
    <lineage>
        <taxon>Eukaryota</taxon>
        <taxon>Viridiplantae</taxon>
        <taxon>Streptophyta</taxon>
        <taxon>Charophyceae</taxon>
        <taxon>Charales</taxon>
        <taxon>Characeae</taxon>
        <taxon>Chara</taxon>
    </lineage>
</organism>
<comment type="caution">
    <text evidence="2">The sequence shown here is derived from an EMBL/GenBank/DDBJ whole genome shotgun (WGS) entry which is preliminary data.</text>
</comment>
<dbReference type="AlphaFoldDB" id="A0A388JZ93"/>
<gene>
    <name evidence="2" type="ORF">CBR_g36607</name>
</gene>
<reference evidence="2 3" key="1">
    <citation type="journal article" date="2018" name="Cell">
        <title>The Chara Genome: Secondary Complexity and Implications for Plant Terrestrialization.</title>
        <authorList>
            <person name="Nishiyama T."/>
            <person name="Sakayama H."/>
            <person name="Vries J.D."/>
            <person name="Buschmann H."/>
            <person name="Saint-Marcoux D."/>
            <person name="Ullrich K.K."/>
            <person name="Haas F.B."/>
            <person name="Vanderstraeten L."/>
            <person name="Becker D."/>
            <person name="Lang D."/>
            <person name="Vosolsobe S."/>
            <person name="Rombauts S."/>
            <person name="Wilhelmsson P.K.I."/>
            <person name="Janitza P."/>
            <person name="Kern R."/>
            <person name="Heyl A."/>
            <person name="Rumpler F."/>
            <person name="Villalobos L.I.A.C."/>
            <person name="Clay J.M."/>
            <person name="Skokan R."/>
            <person name="Toyoda A."/>
            <person name="Suzuki Y."/>
            <person name="Kagoshima H."/>
            <person name="Schijlen E."/>
            <person name="Tajeshwar N."/>
            <person name="Catarino B."/>
            <person name="Hetherington A.J."/>
            <person name="Saltykova A."/>
            <person name="Bonnot C."/>
            <person name="Breuninger H."/>
            <person name="Symeonidi A."/>
            <person name="Radhakrishnan G.V."/>
            <person name="Van Nieuwerburgh F."/>
            <person name="Deforce D."/>
            <person name="Chang C."/>
            <person name="Karol K.G."/>
            <person name="Hedrich R."/>
            <person name="Ulvskov P."/>
            <person name="Glockner G."/>
            <person name="Delwiche C.F."/>
            <person name="Petrasek J."/>
            <person name="Van de Peer Y."/>
            <person name="Friml J."/>
            <person name="Beilby M."/>
            <person name="Dolan L."/>
            <person name="Kohara Y."/>
            <person name="Sugano S."/>
            <person name="Fujiyama A."/>
            <person name="Delaux P.-M."/>
            <person name="Quint M."/>
            <person name="TheiBen G."/>
            <person name="Hagemann M."/>
            <person name="Harholt J."/>
            <person name="Dunand C."/>
            <person name="Zachgo S."/>
            <person name="Langdale J."/>
            <person name="Maumus F."/>
            <person name="Straeten D.V.D."/>
            <person name="Gould S.B."/>
            <person name="Rensing S.A."/>
        </authorList>
    </citation>
    <scope>NUCLEOTIDE SEQUENCE [LARGE SCALE GENOMIC DNA]</scope>
    <source>
        <strain evidence="2 3">S276</strain>
    </source>
</reference>
<feature type="compositionally biased region" description="Polar residues" evidence="1">
    <location>
        <begin position="167"/>
        <end position="180"/>
    </location>
</feature>
<evidence type="ECO:0000256" key="1">
    <source>
        <dbReference type="SAM" id="MobiDB-lite"/>
    </source>
</evidence>
<accession>A0A388JZ93</accession>
<evidence type="ECO:0000313" key="3">
    <source>
        <dbReference type="Proteomes" id="UP000265515"/>
    </source>
</evidence>
<dbReference type="Proteomes" id="UP000265515">
    <property type="component" value="Unassembled WGS sequence"/>
</dbReference>
<feature type="compositionally biased region" description="Polar residues" evidence="1">
    <location>
        <begin position="237"/>
        <end position="252"/>
    </location>
</feature>
<evidence type="ECO:0000313" key="2">
    <source>
        <dbReference type="EMBL" id="GBG63120.1"/>
    </source>
</evidence>
<name>A0A388JZ93_CHABU</name>
<feature type="compositionally biased region" description="Basic and acidic residues" evidence="1">
    <location>
        <begin position="145"/>
        <end position="158"/>
    </location>
</feature>
<dbReference type="EMBL" id="BFEA01000035">
    <property type="protein sequence ID" value="GBG63120.1"/>
    <property type="molecule type" value="Genomic_DNA"/>
</dbReference>
<feature type="compositionally biased region" description="Gly residues" evidence="1">
    <location>
        <begin position="503"/>
        <end position="513"/>
    </location>
</feature>
<keyword evidence="3" id="KW-1185">Reference proteome</keyword>
<feature type="region of interest" description="Disordered" evidence="1">
    <location>
        <begin position="237"/>
        <end position="266"/>
    </location>
</feature>
<protein>
    <submittedName>
        <fullName evidence="2">Uncharacterized protein</fullName>
    </submittedName>
</protein>